<name>A0A1X7D5V7_9BACT</name>
<dbReference type="EMBL" id="FWZU01000002">
    <property type="protein sequence ID" value="SMF09441.1"/>
    <property type="molecule type" value="Genomic_DNA"/>
</dbReference>
<keyword evidence="2" id="KW-1185">Reference proteome</keyword>
<dbReference type="AlphaFoldDB" id="A0A1X7D5V7"/>
<dbReference type="STRING" id="1519643.SAMN06295933_1697"/>
<sequence>MDSNDRKSSASITGDLLDNPTQYSFFQAIRLLRLHSGGCTGKDLEAFFRDHLRVRPQLSLGFPATDLTYAEEEKHEDGDTYRLEATFLGLYGASSPLPVFYTEELLNEASEDKSVTRDFVDIINNDVYACFFRAWSRSRLMVKVVDEKDFSWLERLYSLLGFGHRVMIDSVPEECRSFRHIGLFTQYPRSALGLCTLLKDALEHKNIEVQQCILRKVKLPEDQLFSLGVDSNVLGERSWIGEELDDRTGKLAIVVRELDDVHYHKLLPGDGDGQRLDNLVRGYLVEPFQYDLVLEMAAGEAKTAILGGEQWSGLGCDTWIFSGERLGSARATFPNKGGHVRLSHNTL</sequence>
<protein>
    <submittedName>
        <fullName evidence="1">Type VI secretion system protein ImpH</fullName>
    </submittedName>
</protein>
<dbReference type="PANTHER" id="PTHR35564:SF3">
    <property type="entry name" value="TYPE VI SECRETION SYSTEM BASEPLATE SUBUNIT TSSG"/>
    <property type="match status" value="1"/>
</dbReference>
<dbReference type="RefSeq" id="WP_085101114.1">
    <property type="nucleotide sequence ID" value="NZ_FWZU01000002.1"/>
</dbReference>
<dbReference type="OrthoDB" id="1523296at2"/>
<dbReference type="Proteomes" id="UP000192906">
    <property type="component" value="Unassembled WGS sequence"/>
</dbReference>
<evidence type="ECO:0000313" key="1">
    <source>
        <dbReference type="EMBL" id="SMF09441.1"/>
    </source>
</evidence>
<dbReference type="PANTHER" id="PTHR35564">
    <property type="match status" value="1"/>
</dbReference>
<proteinExistence type="predicted"/>
<dbReference type="InterPro" id="IPR010732">
    <property type="entry name" value="T6SS_TssG-like"/>
</dbReference>
<dbReference type="NCBIfam" id="TIGR03347">
    <property type="entry name" value="VI_chp_1"/>
    <property type="match status" value="1"/>
</dbReference>
<organism evidence="1 2">
    <name type="scientific">Desulfovibrio gilichinskyi</name>
    <dbReference type="NCBI Taxonomy" id="1519643"/>
    <lineage>
        <taxon>Bacteria</taxon>
        <taxon>Pseudomonadati</taxon>
        <taxon>Thermodesulfobacteriota</taxon>
        <taxon>Desulfovibrionia</taxon>
        <taxon>Desulfovibrionales</taxon>
        <taxon>Desulfovibrionaceae</taxon>
        <taxon>Desulfovibrio</taxon>
    </lineage>
</organism>
<dbReference type="Pfam" id="PF06996">
    <property type="entry name" value="T6SS_TssG"/>
    <property type="match status" value="1"/>
</dbReference>
<reference evidence="2" key="1">
    <citation type="submission" date="2017-04" db="EMBL/GenBank/DDBJ databases">
        <authorList>
            <person name="Varghese N."/>
            <person name="Submissions S."/>
        </authorList>
    </citation>
    <scope>NUCLEOTIDE SEQUENCE [LARGE SCALE GENOMIC DNA]</scope>
    <source>
        <strain evidence="2">K3S</strain>
    </source>
</reference>
<evidence type="ECO:0000313" key="2">
    <source>
        <dbReference type="Proteomes" id="UP000192906"/>
    </source>
</evidence>
<gene>
    <name evidence="1" type="ORF">SAMN06295933_1697</name>
</gene>
<accession>A0A1X7D5V7</accession>